<keyword evidence="2" id="KW-0805">Transcription regulation</keyword>
<reference evidence="8 9" key="1">
    <citation type="journal article" date="2019" name="Int. J. Syst. Evol. Microbiol.">
        <title>The Global Catalogue of Microorganisms (GCM) 10K type strain sequencing project: providing services to taxonomists for standard genome sequencing and annotation.</title>
        <authorList>
            <consortium name="The Broad Institute Genomics Platform"/>
            <consortium name="The Broad Institute Genome Sequencing Center for Infectious Disease"/>
            <person name="Wu L."/>
            <person name="Ma J."/>
        </authorList>
    </citation>
    <scope>NUCLEOTIDE SEQUENCE [LARGE SCALE GENOMIC DNA]</scope>
    <source>
        <strain evidence="8 9">JCM 16009</strain>
    </source>
</reference>
<feature type="region of interest" description="Disordered" evidence="5">
    <location>
        <begin position="117"/>
        <end position="150"/>
    </location>
</feature>
<dbReference type="SUPFAM" id="SSF88946">
    <property type="entry name" value="Sigma2 domain of RNA polymerase sigma factors"/>
    <property type="match status" value="1"/>
</dbReference>
<dbReference type="Gene3D" id="1.10.10.10">
    <property type="entry name" value="Winged helix-like DNA-binding domain superfamily/Winged helix DNA-binding domain"/>
    <property type="match status" value="1"/>
</dbReference>
<evidence type="ECO:0000256" key="5">
    <source>
        <dbReference type="SAM" id="MobiDB-lite"/>
    </source>
</evidence>
<dbReference type="Pfam" id="PF04542">
    <property type="entry name" value="Sigma70_r2"/>
    <property type="match status" value="1"/>
</dbReference>
<evidence type="ECO:0000313" key="9">
    <source>
        <dbReference type="Proteomes" id="UP001500449"/>
    </source>
</evidence>
<dbReference type="NCBIfam" id="TIGR02937">
    <property type="entry name" value="sigma70-ECF"/>
    <property type="match status" value="1"/>
</dbReference>
<evidence type="ECO:0000256" key="3">
    <source>
        <dbReference type="ARBA" id="ARBA00023082"/>
    </source>
</evidence>
<keyword evidence="4" id="KW-0804">Transcription</keyword>
<keyword evidence="3" id="KW-0731">Sigma factor</keyword>
<dbReference type="InterPro" id="IPR013249">
    <property type="entry name" value="RNA_pol_sigma70_r4_t2"/>
</dbReference>
<evidence type="ECO:0000256" key="4">
    <source>
        <dbReference type="ARBA" id="ARBA00023163"/>
    </source>
</evidence>
<dbReference type="InterPro" id="IPR007627">
    <property type="entry name" value="RNA_pol_sigma70_r2"/>
</dbReference>
<dbReference type="InterPro" id="IPR039425">
    <property type="entry name" value="RNA_pol_sigma-70-like"/>
</dbReference>
<dbReference type="InterPro" id="IPR013324">
    <property type="entry name" value="RNA_pol_sigma_r3/r4-like"/>
</dbReference>
<keyword evidence="9" id="KW-1185">Reference proteome</keyword>
<evidence type="ECO:0000259" key="6">
    <source>
        <dbReference type="Pfam" id="PF04542"/>
    </source>
</evidence>
<dbReference type="CDD" id="cd06171">
    <property type="entry name" value="Sigma70_r4"/>
    <property type="match status" value="1"/>
</dbReference>
<evidence type="ECO:0000256" key="1">
    <source>
        <dbReference type="ARBA" id="ARBA00010641"/>
    </source>
</evidence>
<feature type="domain" description="RNA polymerase sigma factor 70 region 4 type 2" evidence="7">
    <location>
        <begin position="160"/>
        <end position="211"/>
    </location>
</feature>
<dbReference type="Proteomes" id="UP001500449">
    <property type="component" value="Unassembled WGS sequence"/>
</dbReference>
<evidence type="ECO:0000256" key="2">
    <source>
        <dbReference type="ARBA" id="ARBA00023015"/>
    </source>
</evidence>
<dbReference type="PANTHER" id="PTHR43133">
    <property type="entry name" value="RNA POLYMERASE ECF-TYPE SIGMA FACTO"/>
    <property type="match status" value="1"/>
</dbReference>
<dbReference type="Gene3D" id="1.10.1740.10">
    <property type="match status" value="1"/>
</dbReference>
<dbReference type="Pfam" id="PF08281">
    <property type="entry name" value="Sigma70_r4_2"/>
    <property type="match status" value="1"/>
</dbReference>
<evidence type="ECO:0000313" key="8">
    <source>
        <dbReference type="EMBL" id="GAA1875768.1"/>
    </source>
</evidence>
<evidence type="ECO:0000259" key="7">
    <source>
        <dbReference type="Pfam" id="PF08281"/>
    </source>
</evidence>
<dbReference type="InterPro" id="IPR014284">
    <property type="entry name" value="RNA_pol_sigma-70_dom"/>
</dbReference>
<feature type="domain" description="RNA polymerase sigma-70 region 2" evidence="6">
    <location>
        <begin position="51"/>
        <end position="118"/>
    </location>
</feature>
<organism evidence="8 9">
    <name type="scientific">Pseudonocardia ailaonensis</name>
    <dbReference type="NCBI Taxonomy" id="367279"/>
    <lineage>
        <taxon>Bacteria</taxon>
        <taxon>Bacillati</taxon>
        <taxon>Actinomycetota</taxon>
        <taxon>Actinomycetes</taxon>
        <taxon>Pseudonocardiales</taxon>
        <taxon>Pseudonocardiaceae</taxon>
        <taxon>Pseudonocardia</taxon>
    </lineage>
</organism>
<sequence length="225" mass="23689">MLRTPCVNTRDAAHAVGGAAARKDAGSRAPDSDEDILAALAAGRPDALAALYDRYGTRAFALAKRVCGDAQLAEDAVQEAFVTAWREAPRFDPRRGRVGTWLMTLVHHRAVDLVRREDSQRRRTVPIDTFPNDPGGTDRLPPDGGAGPEESALLSAAAGSVRTALAALPAEQRKALALAYFGGYTQREVAALTGVALGTVKSRMFTGLARLRTSLAALAPEGGAS</sequence>
<comment type="caution">
    <text evidence="8">The sequence shown here is derived from an EMBL/GenBank/DDBJ whole genome shotgun (WGS) entry which is preliminary data.</text>
</comment>
<dbReference type="EMBL" id="BAAAQK010000028">
    <property type="protein sequence ID" value="GAA1875768.1"/>
    <property type="molecule type" value="Genomic_DNA"/>
</dbReference>
<protein>
    <submittedName>
        <fullName evidence="8">Sigma-70 family RNA polymerase sigma factor</fullName>
    </submittedName>
</protein>
<dbReference type="PANTHER" id="PTHR43133:SF62">
    <property type="entry name" value="RNA POLYMERASE SIGMA FACTOR SIGZ"/>
    <property type="match status" value="1"/>
</dbReference>
<gene>
    <name evidence="8" type="ORF">GCM10009836_66320</name>
</gene>
<comment type="similarity">
    <text evidence="1">Belongs to the sigma-70 factor family. ECF subfamily.</text>
</comment>
<name>A0ABN2NMJ7_9PSEU</name>
<dbReference type="InterPro" id="IPR036388">
    <property type="entry name" value="WH-like_DNA-bd_sf"/>
</dbReference>
<proteinExistence type="inferred from homology"/>
<accession>A0ABN2NMJ7</accession>
<dbReference type="InterPro" id="IPR013325">
    <property type="entry name" value="RNA_pol_sigma_r2"/>
</dbReference>
<dbReference type="SUPFAM" id="SSF88659">
    <property type="entry name" value="Sigma3 and sigma4 domains of RNA polymerase sigma factors"/>
    <property type="match status" value="1"/>
</dbReference>